<proteinExistence type="predicted"/>
<feature type="region of interest" description="Disordered" evidence="1">
    <location>
        <begin position="1"/>
        <end position="33"/>
    </location>
</feature>
<dbReference type="InterPro" id="IPR032710">
    <property type="entry name" value="NTF2-like_dom_sf"/>
</dbReference>
<dbReference type="Proteomes" id="UP000288859">
    <property type="component" value="Unassembled WGS sequence"/>
</dbReference>
<sequence>MWSSSVQTEGGPVEPYDGPDSASGPENKPSLGTQALNQAPYAQKTGSNAIGRFFSTWTMFSLLSSDAKLNWIRELRGCLVRTVGLILLEPRSLGKSGCDQAPNQPLDLMPQQIYMPTSGVVVVDLYSDRQDNLKGPTKQWTISPNATGLRCCVGSPNHYHRSYISSSPFRLENANMTSPQRQTALAFLDTFRNLDVDANLALRAPDCVHQMGPASLGYSPDGMNNDQFGEHFRGLQPLISHFPVAPKQIFHSPGSNIVTIWATSEAQFQQEAMDDELEWEYHGEYLFVFTLNQTGDRIQHIVEYLDSQKVVQVSKLLKRAKENVQKAKRG</sequence>
<evidence type="ECO:0000256" key="1">
    <source>
        <dbReference type="SAM" id="MobiDB-lite"/>
    </source>
</evidence>
<organism evidence="2 3">
    <name type="scientific">Exophiala mesophila</name>
    <name type="common">Black yeast-like fungus</name>
    <dbReference type="NCBI Taxonomy" id="212818"/>
    <lineage>
        <taxon>Eukaryota</taxon>
        <taxon>Fungi</taxon>
        <taxon>Dikarya</taxon>
        <taxon>Ascomycota</taxon>
        <taxon>Pezizomycotina</taxon>
        <taxon>Eurotiomycetes</taxon>
        <taxon>Chaetothyriomycetidae</taxon>
        <taxon>Chaetothyriales</taxon>
        <taxon>Herpotrichiellaceae</taxon>
        <taxon>Exophiala</taxon>
    </lineage>
</organism>
<dbReference type="OrthoDB" id="3758478at2759"/>
<accession>A0A438MQT8</accession>
<dbReference type="SUPFAM" id="SSF54427">
    <property type="entry name" value="NTF2-like"/>
    <property type="match status" value="1"/>
</dbReference>
<comment type="caution">
    <text evidence="2">The sequence shown here is derived from an EMBL/GenBank/DDBJ whole genome shotgun (WGS) entry which is preliminary data.</text>
</comment>
<evidence type="ECO:0000313" key="3">
    <source>
        <dbReference type="Proteomes" id="UP000288859"/>
    </source>
</evidence>
<reference evidence="2 3" key="1">
    <citation type="submission" date="2017-03" db="EMBL/GenBank/DDBJ databases">
        <title>Genomes of endolithic fungi from Antarctica.</title>
        <authorList>
            <person name="Coleine C."/>
            <person name="Masonjones S."/>
            <person name="Stajich J.E."/>
        </authorList>
    </citation>
    <scope>NUCLEOTIDE SEQUENCE [LARGE SCALE GENOMIC DNA]</scope>
    <source>
        <strain evidence="2 3">CCFEE 6314</strain>
    </source>
</reference>
<gene>
    <name evidence="2" type="ORF">B0A52_09847</name>
</gene>
<dbReference type="PANTHER" id="PTHR39598:SF1">
    <property type="entry name" value="AUSTINOID BIOSYNTHESIS CLUSTERS PROTEIN F-RELATED"/>
    <property type="match status" value="1"/>
</dbReference>
<protein>
    <recommendedName>
        <fullName evidence="4">SnoaL-like domain-containing protein</fullName>
    </recommendedName>
</protein>
<evidence type="ECO:0008006" key="4">
    <source>
        <dbReference type="Google" id="ProtNLM"/>
    </source>
</evidence>
<name>A0A438MQT8_EXOME</name>
<dbReference type="Gene3D" id="3.10.450.50">
    <property type="match status" value="1"/>
</dbReference>
<dbReference type="VEuPathDB" id="FungiDB:PV10_09230"/>
<dbReference type="PANTHER" id="PTHR39598">
    <property type="entry name" value="AUSTINOL SYNTHESIS PROTEIN F-RELATED"/>
    <property type="match status" value="1"/>
</dbReference>
<dbReference type="AlphaFoldDB" id="A0A438MQT8"/>
<dbReference type="InterPro" id="IPR050977">
    <property type="entry name" value="Fungal_Meroterpenoid_Isomerase"/>
</dbReference>
<dbReference type="EMBL" id="NAJM01000073">
    <property type="protein sequence ID" value="RVX65962.1"/>
    <property type="molecule type" value="Genomic_DNA"/>
</dbReference>
<evidence type="ECO:0000313" key="2">
    <source>
        <dbReference type="EMBL" id="RVX65962.1"/>
    </source>
</evidence>